<evidence type="ECO:0000313" key="2">
    <source>
        <dbReference type="Proteomes" id="UP000199537"/>
    </source>
</evidence>
<dbReference type="AlphaFoldDB" id="A0A1I7N8R2"/>
<organism evidence="1 2">
    <name type="scientific">Thermoflavifilum thermophilum</name>
    <dbReference type="NCBI Taxonomy" id="1393122"/>
    <lineage>
        <taxon>Bacteria</taxon>
        <taxon>Pseudomonadati</taxon>
        <taxon>Bacteroidota</taxon>
        <taxon>Chitinophagia</taxon>
        <taxon>Chitinophagales</taxon>
        <taxon>Chitinophagaceae</taxon>
        <taxon>Thermoflavifilum</taxon>
    </lineage>
</organism>
<dbReference type="Proteomes" id="UP000199537">
    <property type="component" value="Unassembled WGS sequence"/>
</dbReference>
<gene>
    <name evidence="1" type="ORF">SAMN05660895_0963</name>
</gene>
<protein>
    <submittedName>
        <fullName evidence="1">Uncharacterized protein</fullName>
    </submittedName>
</protein>
<sequence>MEVLLQMIKQIMDKKLLKNLGTFISNETYSKFRFKHEWIFVFTYAICATGLG</sequence>
<accession>A0A1I7N8R2</accession>
<name>A0A1I7N8R2_9BACT</name>
<reference evidence="2" key="1">
    <citation type="submission" date="2016-10" db="EMBL/GenBank/DDBJ databases">
        <authorList>
            <person name="Varghese N."/>
            <person name="Submissions S."/>
        </authorList>
    </citation>
    <scope>NUCLEOTIDE SEQUENCE [LARGE SCALE GENOMIC DNA]</scope>
    <source>
        <strain evidence="2">DSM 14807</strain>
    </source>
</reference>
<keyword evidence="2" id="KW-1185">Reference proteome</keyword>
<dbReference type="EMBL" id="FPCJ01000001">
    <property type="protein sequence ID" value="SFV31041.1"/>
    <property type="molecule type" value="Genomic_DNA"/>
</dbReference>
<proteinExistence type="predicted"/>
<evidence type="ECO:0000313" key="1">
    <source>
        <dbReference type="EMBL" id="SFV31041.1"/>
    </source>
</evidence>